<reference evidence="1" key="1">
    <citation type="journal article" date="2020" name="G3 (Bethesda)">
        <title>High-Quality Assemblies for Three Invasive Social Wasps from the &lt;i&gt;Vespula&lt;/i&gt; Genus.</title>
        <authorList>
            <person name="Harrop T.W.R."/>
            <person name="Guhlin J."/>
            <person name="McLaughlin G.M."/>
            <person name="Permina E."/>
            <person name="Stockwell P."/>
            <person name="Gilligan J."/>
            <person name="Le Lec M.F."/>
            <person name="Gruber M.A.M."/>
            <person name="Quinn O."/>
            <person name="Lovegrove M."/>
            <person name="Duncan E.J."/>
            <person name="Remnant E.J."/>
            <person name="Van Eeckhoven J."/>
            <person name="Graham B."/>
            <person name="Knapp R.A."/>
            <person name="Langford K.W."/>
            <person name="Kronenberg Z."/>
            <person name="Press M.O."/>
            <person name="Eacker S.M."/>
            <person name="Wilson-Rankin E.E."/>
            <person name="Purcell J."/>
            <person name="Lester P.J."/>
            <person name="Dearden P.K."/>
        </authorList>
    </citation>
    <scope>NUCLEOTIDE SEQUENCE</scope>
    <source>
        <strain evidence="1">Marl-1</strain>
    </source>
</reference>
<gene>
    <name evidence="1" type="ORF">HZH66_008504</name>
</gene>
<proteinExistence type="predicted"/>
<evidence type="ECO:0000313" key="1">
    <source>
        <dbReference type="EMBL" id="KAF7392671.1"/>
    </source>
</evidence>
<comment type="caution">
    <text evidence="1">The sequence shown here is derived from an EMBL/GenBank/DDBJ whole genome shotgun (WGS) entry which is preliminary data.</text>
</comment>
<accession>A0A834JW67</accession>
<dbReference type="EMBL" id="JACSEA010000009">
    <property type="protein sequence ID" value="KAF7392671.1"/>
    <property type="molecule type" value="Genomic_DNA"/>
</dbReference>
<keyword evidence="2" id="KW-1185">Reference proteome</keyword>
<protein>
    <submittedName>
        <fullName evidence="1">Uncharacterized protein</fullName>
    </submittedName>
</protein>
<evidence type="ECO:0000313" key="2">
    <source>
        <dbReference type="Proteomes" id="UP000614350"/>
    </source>
</evidence>
<organism evidence="1 2">
    <name type="scientific">Vespula vulgaris</name>
    <name type="common">Yellow jacket</name>
    <name type="synonym">Wasp</name>
    <dbReference type="NCBI Taxonomy" id="7454"/>
    <lineage>
        <taxon>Eukaryota</taxon>
        <taxon>Metazoa</taxon>
        <taxon>Ecdysozoa</taxon>
        <taxon>Arthropoda</taxon>
        <taxon>Hexapoda</taxon>
        <taxon>Insecta</taxon>
        <taxon>Pterygota</taxon>
        <taxon>Neoptera</taxon>
        <taxon>Endopterygota</taxon>
        <taxon>Hymenoptera</taxon>
        <taxon>Apocrita</taxon>
        <taxon>Aculeata</taxon>
        <taxon>Vespoidea</taxon>
        <taxon>Vespidae</taxon>
        <taxon>Vespinae</taxon>
        <taxon>Vespula</taxon>
    </lineage>
</organism>
<dbReference type="AlphaFoldDB" id="A0A834JW67"/>
<sequence length="98" mass="11573">MIGKIFIVLWLTDNEFFAADHSFVHPIVVTRVEENRSEKFYRSEIMDPNDFKIDVEEPDVFQWVEMKPSDNVTMEACNIWGNVCPRICRRPRIGDIPK</sequence>
<name>A0A834JW67_VESVU</name>
<dbReference type="Proteomes" id="UP000614350">
    <property type="component" value="Unassembled WGS sequence"/>
</dbReference>